<evidence type="ECO:0000313" key="14">
    <source>
        <dbReference type="Proteomes" id="UP000307749"/>
    </source>
</evidence>
<feature type="signal peptide" evidence="10">
    <location>
        <begin position="1"/>
        <end position="24"/>
    </location>
</feature>
<evidence type="ECO:0000256" key="3">
    <source>
        <dbReference type="ARBA" id="ARBA00022452"/>
    </source>
</evidence>
<dbReference type="AlphaFoldDB" id="A0A4S3KRX1"/>
<dbReference type="STRING" id="993689.GCA_002077135_00830"/>
<protein>
    <submittedName>
        <fullName evidence="13">TonB-dependent receptor</fullName>
    </submittedName>
</protein>
<dbReference type="Gene3D" id="2.40.170.20">
    <property type="entry name" value="TonB-dependent receptor, beta-barrel domain"/>
    <property type="match status" value="1"/>
</dbReference>
<evidence type="ECO:0000256" key="4">
    <source>
        <dbReference type="ARBA" id="ARBA00022692"/>
    </source>
</evidence>
<reference evidence="13 14" key="1">
    <citation type="submission" date="2017-02" db="EMBL/GenBank/DDBJ databases">
        <title>Whole genome sequencing of Metallibacterium scheffleri DSM 24874 (T).</title>
        <authorList>
            <person name="Kumar S."/>
            <person name="Patil P."/>
            <person name="Patil P.B."/>
        </authorList>
    </citation>
    <scope>NUCLEOTIDE SEQUENCE [LARGE SCALE GENOMIC DNA]</scope>
    <source>
        <strain evidence="13 14">DSM 24874</strain>
    </source>
</reference>
<evidence type="ECO:0000256" key="10">
    <source>
        <dbReference type="SAM" id="SignalP"/>
    </source>
</evidence>
<keyword evidence="7 8" id="KW-0998">Cell outer membrane</keyword>
<dbReference type="Pfam" id="PF00593">
    <property type="entry name" value="TonB_dep_Rec_b-barrel"/>
    <property type="match status" value="1"/>
</dbReference>
<name>A0A4S3KRX1_9GAMM</name>
<keyword evidence="3 8" id="KW-1134">Transmembrane beta strand</keyword>
<dbReference type="InterPro" id="IPR039426">
    <property type="entry name" value="TonB-dep_rcpt-like"/>
</dbReference>
<evidence type="ECO:0000256" key="5">
    <source>
        <dbReference type="ARBA" id="ARBA00023077"/>
    </source>
</evidence>
<evidence type="ECO:0000256" key="9">
    <source>
        <dbReference type="RuleBase" id="RU003357"/>
    </source>
</evidence>
<keyword evidence="13" id="KW-0675">Receptor</keyword>
<dbReference type="SUPFAM" id="SSF56935">
    <property type="entry name" value="Porins"/>
    <property type="match status" value="1"/>
</dbReference>
<evidence type="ECO:0000256" key="2">
    <source>
        <dbReference type="ARBA" id="ARBA00022448"/>
    </source>
</evidence>
<keyword evidence="5 9" id="KW-0798">TonB box</keyword>
<keyword evidence="2 8" id="KW-0813">Transport</keyword>
<gene>
    <name evidence="13" type="ORF">B1806_01915</name>
</gene>
<keyword evidence="4 8" id="KW-0812">Transmembrane</keyword>
<dbReference type="InterPro" id="IPR036942">
    <property type="entry name" value="Beta-barrel_TonB_sf"/>
</dbReference>
<dbReference type="InterPro" id="IPR012910">
    <property type="entry name" value="Plug_dom"/>
</dbReference>
<comment type="caution">
    <text evidence="13">The sequence shown here is derived from an EMBL/GenBank/DDBJ whole genome shotgun (WGS) entry which is preliminary data.</text>
</comment>
<keyword evidence="14" id="KW-1185">Reference proteome</keyword>
<dbReference type="PANTHER" id="PTHR40980">
    <property type="entry name" value="PLUG DOMAIN-CONTAINING PROTEIN"/>
    <property type="match status" value="1"/>
</dbReference>
<evidence type="ECO:0000256" key="8">
    <source>
        <dbReference type="PROSITE-ProRule" id="PRU01360"/>
    </source>
</evidence>
<dbReference type="GO" id="GO:0009279">
    <property type="term" value="C:cell outer membrane"/>
    <property type="evidence" value="ECO:0007669"/>
    <property type="project" value="UniProtKB-SubCell"/>
</dbReference>
<comment type="similarity">
    <text evidence="8 9">Belongs to the TonB-dependent receptor family.</text>
</comment>
<dbReference type="Proteomes" id="UP000307749">
    <property type="component" value="Unassembled WGS sequence"/>
</dbReference>
<dbReference type="NCBIfam" id="TIGR01782">
    <property type="entry name" value="TonB-Xanth-Caul"/>
    <property type="match status" value="1"/>
</dbReference>
<dbReference type="EMBL" id="MWQO01000006">
    <property type="protein sequence ID" value="THD11855.1"/>
    <property type="molecule type" value="Genomic_DNA"/>
</dbReference>
<dbReference type="PROSITE" id="PS52016">
    <property type="entry name" value="TONB_DEPENDENT_REC_3"/>
    <property type="match status" value="1"/>
</dbReference>
<dbReference type="OrthoDB" id="8727862at2"/>
<dbReference type="PANTHER" id="PTHR40980:SF3">
    <property type="entry name" value="TONB-DEPENDENT RECEPTOR-LIKE BETA-BARREL DOMAIN-CONTAINING PROTEIN"/>
    <property type="match status" value="1"/>
</dbReference>
<dbReference type="RefSeq" id="WP_081126203.1">
    <property type="nucleotide sequence ID" value="NZ_LDOS01000001.1"/>
</dbReference>
<evidence type="ECO:0000256" key="6">
    <source>
        <dbReference type="ARBA" id="ARBA00023136"/>
    </source>
</evidence>
<keyword evidence="6 8" id="KW-0472">Membrane</keyword>
<comment type="subcellular location">
    <subcellularLocation>
        <location evidence="1 8">Cell outer membrane</location>
        <topology evidence="1 8">Multi-pass membrane protein</topology>
    </subcellularLocation>
</comment>
<accession>A0A4S3KRX1</accession>
<evidence type="ECO:0000256" key="7">
    <source>
        <dbReference type="ARBA" id="ARBA00023237"/>
    </source>
</evidence>
<dbReference type="InterPro" id="IPR010104">
    <property type="entry name" value="TonB_rcpt_bac"/>
</dbReference>
<feature type="domain" description="TonB-dependent receptor plug" evidence="12">
    <location>
        <begin position="64"/>
        <end position="173"/>
    </location>
</feature>
<dbReference type="Gene3D" id="2.170.130.10">
    <property type="entry name" value="TonB-dependent receptor, plug domain"/>
    <property type="match status" value="1"/>
</dbReference>
<sequence length="911" mass="98788">MKFTASILSASILAALCVAVPVHAQDTGTADANGKNDSSKVTTLATIKVVGLRQSLKKSLETERNSDAIINVITAEDIGKFPATNVAEALAQMPGVTIDRVLGATQRVSIDGMDPSLNLSFLDGHPVAQALWLYGDSPNRGFNYSLLPPEILGNLEIYKSPEARLPSGSIGGTIIMHTLEPLNLPANTLRASVGYNYNDMVSKGKPDVSLIYSWKNKNDTWGIDVAAEHYEQVTNRQGEEIFGYTPVSTIATVNPAVAAQIANGQIQSTAIMPNEINSANFQQTEKRTSFISNIQFRPNNQFEATLGLMYLRDQLNNYNQSMYAFPTWLASTQQGISGLVQGPNGVIIAGSQCDPSTQPTCPTGAAGATVFDNNARRATVTTKGIDLRAAYHGYGWKLSGQAGVSSSHDPITQAFIEPVYFGGYNWSLSQGFNFSNPAAAQNPANWAGYYFMGNYGSLPYYARDNYAQADFKYDLNGFFNDFRVGVRWAVHHEGQTLDVYTGVPVATLAGIGAGPLTNLSGLSSLNFFPGSVFHVQPSGPDAIYNYVLATPGLFNNLYAPYVYDNTFGVAQKSEAGYAQLDFGNDDGVRGNLGVRLVHTIIDASGFVISQADVGTLPAPPGSYQTVGNTHTNILPSFNIAYNLTPDVILRGAAAETIAWAPYNQETPYTETNDTVLTGTGGNAHLDPYKSYNFNTSVAWYFNDQSVLAFSVFYKDLSNYITQGTGIEQLYNGLYQTAPNLYAQLPAGSCNATGICNYSIIRPQNGGRADVKGLEVSYQQPFAHTGFGLRTNLTYTDGSTHTGGLLPYNSKLSYTLSPYFEKGPLTASVTYSWQSKYLAGGYVAGAPSVMVAPWAELDFDATYQFSHHFSVSFDALNLLDSTYKEYAEGNPTEIYARYKSGREYLARLNYKF</sequence>
<evidence type="ECO:0000256" key="1">
    <source>
        <dbReference type="ARBA" id="ARBA00004571"/>
    </source>
</evidence>
<dbReference type="Pfam" id="PF07715">
    <property type="entry name" value="Plug"/>
    <property type="match status" value="1"/>
</dbReference>
<evidence type="ECO:0000259" key="11">
    <source>
        <dbReference type="Pfam" id="PF00593"/>
    </source>
</evidence>
<evidence type="ECO:0000259" key="12">
    <source>
        <dbReference type="Pfam" id="PF07715"/>
    </source>
</evidence>
<organism evidence="13 14">
    <name type="scientific">Metallibacterium scheffleri</name>
    <dbReference type="NCBI Taxonomy" id="993689"/>
    <lineage>
        <taxon>Bacteria</taxon>
        <taxon>Pseudomonadati</taxon>
        <taxon>Pseudomonadota</taxon>
        <taxon>Gammaproteobacteria</taxon>
        <taxon>Lysobacterales</taxon>
        <taxon>Rhodanobacteraceae</taxon>
        <taxon>Metallibacterium</taxon>
    </lineage>
</organism>
<proteinExistence type="inferred from homology"/>
<dbReference type="InterPro" id="IPR000531">
    <property type="entry name" value="Beta-barrel_TonB"/>
</dbReference>
<keyword evidence="10" id="KW-0732">Signal</keyword>
<dbReference type="CDD" id="cd01347">
    <property type="entry name" value="ligand_gated_channel"/>
    <property type="match status" value="1"/>
</dbReference>
<evidence type="ECO:0000313" key="13">
    <source>
        <dbReference type="EMBL" id="THD11855.1"/>
    </source>
</evidence>
<feature type="chain" id="PRO_5020997696" evidence="10">
    <location>
        <begin position="25"/>
        <end position="911"/>
    </location>
</feature>
<feature type="domain" description="TonB-dependent receptor-like beta-barrel" evidence="11">
    <location>
        <begin position="421"/>
        <end position="877"/>
    </location>
</feature>
<dbReference type="InterPro" id="IPR037066">
    <property type="entry name" value="Plug_dom_sf"/>
</dbReference>